<dbReference type="GeneID" id="71927146"/>
<evidence type="ECO:0000313" key="2">
    <source>
        <dbReference type="EMBL" id="UPM43582.1"/>
    </source>
</evidence>
<evidence type="ECO:0000256" key="1">
    <source>
        <dbReference type="SAM" id="Phobius"/>
    </source>
</evidence>
<accession>A0A8U0A3A8</accession>
<sequence>MVEMDTKTRGQASLLALVVSLVVLTTVLGLALAVIDGAYRSADRQPAERRIATSLVERLVSEESTYTTRTNVMNETELHTLTAQQLTQTYPFARGTDLRVRSGDETIVERGLPTGGTTVRRLVLHERHQQVTTPVDANSTIPAGIQQATITVPARASVTTVRANERVVLHDPDGLTGAFEIAIPSHNPTRLRATGGRSDGVTVTHTQLRTTPRTLVVTIDV</sequence>
<keyword evidence="1" id="KW-1133">Transmembrane helix</keyword>
<keyword evidence="1" id="KW-0812">Transmembrane</keyword>
<dbReference type="InterPro" id="IPR055687">
    <property type="entry name" value="DUF7263"/>
</dbReference>
<dbReference type="RefSeq" id="WP_247994245.1">
    <property type="nucleotide sequence ID" value="NZ_CP096019.1"/>
</dbReference>
<proteinExistence type="predicted"/>
<keyword evidence="1" id="KW-0472">Membrane</keyword>
<dbReference type="KEGG" id="haad:MW046_03825"/>
<name>A0A8U0A3A8_9EURY</name>
<feature type="transmembrane region" description="Helical" evidence="1">
    <location>
        <begin position="12"/>
        <end position="35"/>
    </location>
</feature>
<dbReference type="Proteomes" id="UP000831768">
    <property type="component" value="Chromosome"/>
</dbReference>
<dbReference type="AlphaFoldDB" id="A0A8U0A3A8"/>
<gene>
    <name evidence="2" type="ORF">MW046_03825</name>
</gene>
<organism evidence="2 3">
    <name type="scientific">Halocatena salina</name>
    <dbReference type="NCBI Taxonomy" id="2934340"/>
    <lineage>
        <taxon>Archaea</taxon>
        <taxon>Methanobacteriati</taxon>
        <taxon>Methanobacteriota</taxon>
        <taxon>Stenosarchaea group</taxon>
        <taxon>Halobacteria</taxon>
        <taxon>Halobacteriales</taxon>
        <taxon>Natronomonadaceae</taxon>
        <taxon>Halocatena</taxon>
    </lineage>
</organism>
<evidence type="ECO:0000313" key="3">
    <source>
        <dbReference type="Proteomes" id="UP000831768"/>
    </source>
</evidence>
<dbReference type="EMBL" id="CP096019">
    <property type="protein sequence ID" value="UPM43582.1"/>
    <property type="molecule type" value="Genomic_DNA"/>
</dbReference>
<keyword evidence="3" id="KW-1185">Reference proteome</keyword>
<protein>
    <submittedName>
        <fullName evidence="2">Uncharacterized protein</fullName>
    </submittedName>
</protein>
<dbReference type="Pfam" id="PF23924">
    <property type="entry name" value="DUF7263"/>
    <property type="match status" value="1"/>
</dbReference>
<reference evidence="2" key="1">
    <citation type="submission" date="2022-04" db="EMBL/GenBank/DDBJ databases">
        <title>Halocatena sp. nov., isolated from a salt lake.</title>
        <authorList>
            <person name="Cui H.-L."/>
        </authorList>
    </citation>
    <scope>NUCLEOTIDE SEQUENCE</scope>
    <source>
        <strain evidence="2">AD-1</strain>
    </source>
</reference>